<evidence type="ECO:0000256" key="4">
    <source>
        <dbReference type="ARBA" id="ARBA00022989"/>
    </source>
</evidence>
<comment type="similarity">
    <text evidence="2">Belongs to the TMEM86 family.</text>
</comment>
<feature type="transmembrane region" description="Helical" evidence="6">
    <location>
        <begin position="42"/>
        <end position="63"/>
    </location>
</feature>
<keyword evidence="3 6" id="KW-0812">Transmembrane</keyword>
<evidence type="ECO:0000313" key="8">
    <source>
        <dbReference type="Proteomes" id="UP001596114"/>
    </source>
</evidence>
<comment type="subcellular location">
    <subcellularLocation>
        <location evidence="1">Membrane</location>
        <topology evidence="1">Multi-pass membrane protein</topology>
    </subcellularLocation>
</comment>
<organism evidence="7 8">
    <name type="scientific">Rhodanobacter ginsengisoli</name>
    <dbReference type="NCBI Taxonomy" id="418646"/>
    <lineage>
        <taxon>Bacteria</taxon>
        <taxon>Pseudomonadati</taxon>
        <taxon>Pseudomonadota</taxon>
        <taxon>Gammaproteobacteria</taxon>
        <taxon>Lysobacterales</taxon>
        <taxon>Rhodanobacteraceae</taxon>
        <taxon>Rhodanobacter</taxon>
    </lineage>
</organism>
<evidence type="ECO:0000256" key="1">
    <source>
        <dbReference type="ARBA" id="ARBA00004141"/>
    </source>
</evidence>
<evidence type="ECO:0000256" key="5">
    <source>
        <dbReference type="ARBA" id="ARBA00023136"/>
    </source>
</evidence>
<dbReference type="PANTHER" id="PTHR31885">
    <property type="entry name" value="GH04784P"/>
    <property type="match status" value="1"/>
</dbReference>
<keyword evidence="8" id="KW-1185">Reference proteome</keyword>
<protein>
    <submittedName>
        <fullName evidence="7">Lysoplasmalogenase</fullName>
    </submittedName>
</protein>
<feature type="transmembrane region" description="Helical" evidence="6">
    <location>
        <begin position="150"/>
        <end position="173"/>
    </location>
</feature>
<feature type="transmembrane region" description="Helical" evidence="6">
    <location>
        <begin position="212"/>
        <end position="232"/>
    </location>
</feature>
<feature type="transmembrane region" description="Helical" evidence="6">
    <location>
        <begin position="125"/>
        <end position="144"/>
    </location>
</feature>
<proteinExistence type="inferred from homology"/>
<evidence type="ECO:0000256" key="2">
    <source>
        <dbReference type="ARBA" id="ARBA00007375"/>
    </source>
</evidence>
<accession>A0ABW0QI41</accession>
<reference evidence="8" key="1">
    <citation type="journal article" date="2019" name="Int. J. Syst. Evol. Microbiol.">
        <title>The Global Catalogue of Microorganisms (GCM) 10K type strain sequencing project: providing services to taxonomists for standard genome sequencing and annotation.</title>
        <authorList>
            <consortium name="The Broad Institute Genomics Platform"/>
            <consortium name="The Broad Institute Genome Sequencing Center for Infectious Disease"/>
            <person name="Wu L."/>
            <person name="Ma J."/>
        </authorList>
    </citation>
    <scope>NUCLEOTIDE SEQUENCE [LARGE SCALE GENOMIC DNA]</scope>
    <source>
        <strain evidence="8">CGMCC 1.16619</strain>
    </source>
</reference>
<dbReference type="Pfam" id="PF07947">
    <property type="entry name" value="YhhN"/>
    <property type="match status" value="1"/>
</dbReference>
<feature type="transmembrane region" description="Helical" evidence="6">
    <location>
        <begin position="185"/>
        <end position="206"/>
    </location>
</feature>
<feature type="transmembrane region" description="Helical" evidence="6">
    <location>
        <begin position="75"/>
        <end position="93"/>
    </location>
</feature>
<evidence type="ECO:0000313" key="7">
    <source>
        <dbReference type="EMBL" id="MFC5524261.1"/>
    </source>
</evidence>
<evidence type="ECO:0000256" key="3">
    <source>
        <dbReference type="ARBA" id="ARBA00022692"/>
    </source>
</evidence>
<evidence type="ECO:0000256" key="6">
    <source>
        <dbReference type="SAM" id="Phobius"/>
    </source>
</evidence>
<sequence length="248" mass="26744">MNVLPVSIARGARPRWLGLAIACAAAAAIAGGTAMLHDPATGWRWLHWVCKPLATALIVFMVWRTRSPLSPRYRRWIGAGLVCSLAGDVLLMLPQDLFVPGLLAFLFGHLCFLTAFLGDSRFAALPLWLLASLGLAGLNLWLLWGSIGAALRVPVIVYVLVLASMAGQALVRARVFARRGDAQAGAARLAAAGALTFMLSDSLLAWNRFHAAIPLSGIWVLSTYYLALWWIARSVQRRDAMAEAGASN</sequence>
<dbReference type="EMBL" id="JBHSNF010000001">
    <property type="protein sequence ID" value="MFC5524261.1"/>
    <property type="molecule type" value="Genomic_DNA"/>
</dbReference>
<feature type="transmembrane region" description="Helical" evidence="6">
    <location>
        <begin position="16"/>
        <end position="36"/>
    </location>
</feature>
<keyword evidence="5 6" id="KW-0472">Membrane</keyword>
<comment type="caution">
    <text evidence="7">The sequence shown here is derived from an EMBL/GenBank/DDBJ whole genome shotgun (WGS) entry which is preliminary data.</text>
</comment>
<dbReference type="Proteomes" id="UP001596114">
    <property type="component" value="Unassembled WGS sequence"/>
</dbReference>
<keyword evidence="4 6" id="KW-1133">Transmembrane helix</keyword>
<dbReference type="PANTHER" id="PTHR31885:SF6">
    <property type="entry name" value="GH04784P"/>
    <property type="match status" value="1"/>
</dbReference>
<dbReference type="InterPro" id="IPR012506">
    <property type="entry name" value="TMEM86B-like"/>
</dbReference>
<gene>
    <name evidence="7" type="ORF">ACFPPA_00750</name>
</gene>
<name>A0ABW0QI41_9GAMM</name>
<dbReference type="RefSeq" id="WP_377316294.1">
    <property type="nucleotide sequence ID" value="NZ_JBHSNF010000001.1"/>
</dbReference>
<feature type="transmembrane region" description="Helical" evidence="6">
    <location>
        <begin position="99"/>
        <end position="118"/>
    </location>
</feature>